<organism evidence="3 4">
    <name type="scientific">Smittium culicis</name>
    <dbReference type="NCBI Taxonomy" id="133412"/>
    <lineage>
        <taxon>Eukaryota</taxon>
        <taxon>Fungi</taxon>
        <taxon>Fungi incertae sedis</taxon>
        <taxon>Zoopagomycota</taxon>
        <taxon>Kickxellomycotina</taxon>
        <taxon>Harpellomycetes</taxon>
        <taxon>Harpellales</taxon>
        <taxon>Legeriomycetaceae</taxon>
        <taxon>Smittium</taxon>
    </lineage>
</organism>
<gene>
    <name evidence="3" type="ORF">AYI70_g10591</name>
</gene>
<dbReference type="AlphaFoldDB" id="A0A1R1X5T6"/>
<feature type="signal peptide" evidence="2">
    <location>
        <begin position="1"/>
        <end position="21"/>
    </location>
</feature>
<reference evidence="3 4" key="1">
    <citation type="submission" date="2017-01" db="EMBL/GenBank/DDBJ databases">
        <authorList>
            <person name="Mah S.A."/>
            <person name="Swanson W.J."/>
            <person name="Moy G.W."/>
            <person name="Vacquier V.D."/>
        </authorList>
    </citation>
    <scope>NUCLEOTIDE SEQUENCE [LARGE SCALE GENOMIC DNA]</scope>
    <source>
        <strain evidence="3 4">GSMNP</strain>
    </source>
</reference>
<sequence>MNFNFGFFKVVSPLASTFALASTSSTSCSAVLQQSRFYAVKRNKTAKLKAMLKAKQKRLRRNKDDKPPLKDPNMRISKI</sequence>
<evidence type="ECO:0000313" key="4">
    <source>
        <dbReference type="Proteomes" id="UP000187283"/>
    </source>
</evidence>
<evidence type="ECO:0000313" key="3">
    <source>
        <dbReference type="EMBL" id="OMJ10005.1"/>
    </source>
</evidence>
<dbReference type="Proteomes" id="UP000187283">
    <property type="component" value="Unassembled WGS sequence"/>
</dbReference>
<feature type="region of interest" description="Disordered" evidence="1">
    <location>
        <begin position="54"/>
        <end position="79"/>
    </location>
</feature>
<evidence type="ECO:0000256" key="2">
    <source>
        <dbReference type="SAM" id="SignalP"/>
    </source>
</evidence>
<accession>A0A1R1X5T6</accession>
<evidence type="ECO:0000256" key="1">
    <source>
        <dbReference type="SAM" id="MobiDB-lite"/>
    </source>
</evidence>
<proteinExistence type="predicted"/>
<keyword evidence="2" id="KW-0732">Signal</keyword>
<keyword evidence="4" id="KW-1185">Reference proteome</keyword>
<dbReference type="EMBL" id="LSSN01005209">
    <property type="protein sequence ID" value="OMJ10005.1"/>
    <property type="molecule type" value="Genomic_DNA"/>
</dbReference>
<comment type="caution">
    <text evidence="3">The sequence shown here is derived from an EMBL/GenBank/DDBJ whole genome shotgun (WGS) entry which is preliminary data.</text>
</comment>
<feature type="compositionally biased region" description="Basic and acidic residues" evidence="1">
    <location>
        <begin position="62"/>
        <end position="73"/>
    </location>
</feature>
<protein>
    <submittedName>
        <fullName evidence="3">Uncharacterized protein</fullName>
    </submittedName>
</protein>
<feature type="chain" id="PRO_5012345076" evidence="2">
    <location>
        <begin position="22"/>
        <end position="79"/>
    </location>
</feature>
<name>A0A1R1X5T6_9FUNG</name>